<sequence length="505" mass="55487">MQLPESQVAVLEAASADEATSIDALAEATDLPPETVTGAAFELEEEGLVEVSERVDETIELTDEGHEYATDGLPEVALYEAALEAGADEEPVSMGQVIGQSGLEGDAVDIALSNYARKGYGSIDSGEITADPDAEPTADAEANALEALADGAVGTDDDLEEVIDQLERRGLLEVVETTTRDVALTDEGVTELMGGIETTETVGAVTPDLLTSGEWETVEFADYNVEADAEDVESGTVHVLRQMSERVKDVLVGMGFQEMDGPHVDADFWINDCLFMPQDHPARTHWDRFAMEEPSHIDELPDQLVADVERVHREGLGEDSEGYHSPWDEEFARALALRGHTTSLSTRYLSGEEIGEIEPPARFFSVEKAYRNDTLDATHLLEFYQIEGWVMAEDLSVRDLMGTFEEFYAQFGIEDIQFKPHYNPYTEPSFELFGTHPTTGELIEIGNSGIFREEMLEPLGVDCDVMAWGLALERLAMLTTGAEDIRDLHGTLADLEFLRNAEVTY</sequence>
<dbReference type="Gene3D" id="1.10.10.10">
    <property type="entry name" value="Winged helix-like DNA-binding domain superfamily/Winged helix DNA-binding domain"/>
    <property type="match status" value="1"/>
</dbReference>
<dbReference type="RefSeq" id="WP_006674049.1">
    <property type="nucleotide sequence ID" value="NZ_AOMA01000161.1"/>
</dbReference>
<evidence type="ECO:0000259" key="12">
    <source>
        <dbReference type="PROSITE" id="PS50862"/>
    </source>
</evidence>
<proteinExistence type="inferred from homology"/>
<dbReference type="EC" id="6.1.1.20" evidence="11"/>
<dbReference type="GO" id="GO:0005524">
    <property type="term" value="F:ATP binding"/>
    <property type="evidence" value="ECO:0007669"/>
    <property type="project" value="UniProtKB-UniRule"/>
</dbReference>
<dbReference type="PANTHER" id="PTHR11538:SF40">
    <property type="entry name" value="PHENYLALANINE--TRNA LIGASE ALPHA SUBUNIT"/>
    <property type="match status" value="1"/>
</dbReference>
<keyword evidence="3 11" id="KW-0963">Cytoplasm</keyword>
<evidence type="ECO:0000256" key="7">
    <source>
        <dbReference type="ARBA" id="ARBA00022840"/>
    </source>
</evidence>
<dbReference type="PANTHER" id="PTHR11538">
    <property type="entry name" value="PHENYLALANYL-TRNA SYNTHETASE"/>
    <property type="match status" value="1"/>
</dbReference>
<dbReference type="NCBIfam" id="NF003210">
    <property type="entry name" value="PRK04172.1"/>
    <property type="match status" value="1"/>
</dbReference>
<name>M0LDY4_9EURY</name>
<keyword evidence="5 11" id="KW-0479">Metal-binding</keyword>
<evidence type="ECO:0000256" key="9">
    <source>
        <dbReference type="ARBA" id="ARBA00022917"/>
    </source>
</evidence>
<keyword evidence="9 11" id="KW-0648">Protein biosynthesis</keyword>
<evidence type="ECO:0000256" key="10">
    <source>
        <dbReference type="ARBA" id="ARBA00023146"/>
    </source>
</evidence>
<dbReference type="InterPro" id="IPR036390">
    <property type="entry name" value="WH_DNA-bd_sf"/>
</dbReference>
<organism evidence="13 14">
    <name type="scientific">Halobiforma nitratireducens JCM 10879</name>
    <dbReference type="NCBI Taxonomy" id="1227454"/>
    <lineage>
        <taxon>Archaea</taxon>
        <taxon>Methanobacteriati</taxon>
        <taxon>Methanobacteriota</taxon>
        <taxon>Stenosarchaea group</taxon>
        <taxon>Halobacteria</taxon>
        <taxon>Halobacteriales</taxon>
        <taxon>Natrialbaceae</taxon>
        <taxon>Halobiforma</taxon>
    </lineage>
</organism>
<feature type="binding site" evidence="11">
    <location>
        <position position="425"/>
    </location>
    <ligand>
        <name>L-phenylalanine</name>
        <dbReference type="ChEBI" id="CHEBI:58095"/>
    </ligand>
</feature>
<reference evidence="13 14" key="1">
    <citation type="journal article" date="2014" name="PLoS Genet.">
        <title>Phylogenetically driven sequencing of extremely halophilic archaea reveals strategies for static and dynamic osmo-response.</title>
        <authorList>
            <person name="Becker E.A."/>
            <person name="Seitzer P.M."/>
            <person name="Tritt A."/>
            <person name="Larsen D."/>
            <person name="Krusor M."/>
            <person name="Yao A.I."/>
            <person name="Wu D."/>
            <person name="Madern D."/>
            <person name="Eisen J.A."/>
            <person name="Darling A.E."/>
            <person name="Facciotti M.T."/>
        </authorList>
    </citation>
    <scope>NUCLEOTIDE SEQUENCE [LARGE SCALE GENOMIC DNA]</scope>
    <source>
        <strain evidence="13 14">JCM 10879</strain>
    </source>
</reference>
<feature type="binding site" evidence="11">
    <location>
        <position position="427"/>
    </location>
    <ligand>
        <name>Mg(2+)</name>
        <dbReference type="ChEBI" id="CHEBI:18420"/>
        <note>ligand shared with heterodimeric partner</note>
    </ligand>
</feature>
<comment type="caution">
    <text evidence="13">The sequence shown here is derived from an EMBL/GenBank/DDBJ whole genome shotgun (WGS) entry which is preliminary data.</text>
</comment>
<dbReference type="InterPro" id="IPR006195">
    <property type="entry name" value="aa-tRNA-synth_II"/>
</dbReference>
<dbReference type="GO" id="GO:0006432">
    <property type="term" value="P:phenylalanyl-tRNA aminoacylation"/>
    <property type="evidence" value="ECO:0007669"/>
    <property type="project" value="UniProtKB-UniRule"/>
</dbReference>
<evidence type="ECO:0000313" key="13">
    <source>
        <dbReference type="EMBL" id="EMA31323.1"/>
    </source>
</evidence>
<evidence type="ECO:0000256" key="6">
    <source>
        <dbReference type="ARBA" id="ARBA00022741"/>
    </source>
</evidence>
<gene>
    <name evidence="11 13" type="primary">pheS</name>
    <name evidence="13" type="ORF">C446_15815</name>
</gene>
<keyword evidence="6 11" id="KW-0547">Nucleotide-binding</keyword>
<dbReference type="InterPro" id="IPR004529">
    <property type="entry name" value="Phe-tRNA-synth_IIc_asu"/>
</dbReference>
<dbReference type="EMBL" id="AOMA01000161">
    <property type="protein sequence ID" value="EMA31323.1"/>
    <property type="molecule type" value="Genomic_DNA"/>
</dbReference>
<evidence type="ECO:0000256" key="8">
    <source>
        <dbReference type="ARBA" id="ARBA00022842"/>
    </source>
</evidence>
<dbReference type="InterPro" id="IPR022917">
    <property type="entry name" value="Phe_tRNA_ligase_alpha_bac/arc"/>
</dbReference>
<dbReference type="eggNOG" id="arCOG00410">
    <property type="taxonomic scope" value="Archaea"/>
</dbReference>
<accession>M0LDY4</accession>
<comment type="subcellular location">
    <subcellularLocation>
        <location evidence="1 11">Cytoplasm</location>
    </subcellularLocation>
</comment>
<dbReference type="HAMAP" id="MF_00282">
    <property type="entry name" value="Phe_tRNA_synth_alpha2"/>
    <property type="match status" value="1"/>
</dbReference>
<dbReference type="CDD" id="cd00496">
    <property type="entry name" value="PheRS_alpha_core"/>
    <property type="match status" value="1"/>
</dbReference>
<comment type="similarity">
    <text evidence="2 11">Belongs to the class-II aminoacyl-tRNA synthetase family. Phe-tRNA synthetase alpha subunit type 2 subfamily.</text>
</comment>
<dbReference type="InterPro" id="IPR036388">
    <property type="entry name" value="WH-like_DNA-bd_sf"/>
</dbReference>
<dbReference type="Pfam" id="PF01409">
    <property type="entry name" value="tRNA-synt_2d"/>
    <property type="match status" value="1"/>
</dbReference>
<dbReference type="InterPro" id="IPR045864">
    <property type="entry name" value="aa-tRNA-synth_II/BPL/LPL"/>
</dbReference>
<evidence type="ECO:0000256" key="4">
    <source>
        <dbReference type="ARBA" id="ARBA00022598"/>
    </source>
</evidence>
<keyword evidence="14" id="KW-1185">Reference proteome</keyword>
<feature type="binding site" evidence="11">
    <location>
        <position position="342"/>
    </location>
    <ligand>
        <name>L-phenylalanine</name>
        <dbReference type="ChEBI" id="CHEBI:58095"/>
    </ligand>
</feature>
<dbReference type="PATRIC" id="fig|1227454.3.peg.3239"/>
<dbReference type="OrthoDB" id="372178at2157"/>
<dbReference type="GO" id="GO:0005737">
    <property type="term" value="C:cytoplasm"/>
    <property type="evidence" value="ECO:0007669"/>
    <property type="project" value="UniProtKB-SubCell"/>
</dbReference>
<dbReference type="SUPFAM" id="SSF46785">
    <property type="entry name" value="Winged helix' DNA-binding domain"/>
    <property type="match status" value="1"/>
</dbReference>
<dbReference type="Gene3D" id="3.30.930.10">
    <property type="entry name" value="Bira Bifunctional Protein, Domain 2"/>
    <property type="match status" value="1"/>
</dbReference>
<comment type="catalytic activity">
    <reaction evidence="11">
        <text>tRNA(Phe) + L-phenylalanine + ATP = L-phenylalanyl-tRNA(Phe) + AMP + diphosphate + H(+)</text>
        <dbReference type="Rhea" id="RHEA:19413"/>
        <dbReference type="Rhea" id="RHEA-COMP:9668"/>
        <dbReference type="Rhea" id="RHEA-COMP:9699"/>
        <dbReference type="ChEBI" id="CHEBI:15378"/>
        <dbReference type="ChEBI" id="CHEBI:30616"/>
        <dbReference type="ChEBI" id="CHEBI:33019"/>
        <dbReference type="ChEBI" id="CHEBI:58095"/>
        <dbReference type="ChEBI" id="CHEBI:78442"/>
        <dbReference type="ChEBI" id="CHEBI:78531"/>
        <dbReference type="ChEBI" id="CHEBI:456215"/>
        <dbReference type="EC" id="6.1.1.20"/>
    </reaction>
</comment>
<feature type="binding site" evidence="11">
    <location>
        <position position="451"/>
    </location>
    <ligand>
        <name>L-phenylalanine</name>
        <dbReference type="ChEBI" id="CHEBI:58095"/>
    </ligand>
</feature>
<dbReference type="AlphaFoldDB" id="M0LDY4"/>
<dbReference type="PROSITE" id="PS50862">
    <property type="entry name" value="AA_TRNA_LIGASE_II"/>
    <property type="match status" value="1"/>
</dbReference>
<evidence type="ECO:0000256" key="3">
    <source>
        <dbReference type="ARBA" id="ARBA00022490"/>
    </source>
</evidence>
<dbReference type="STRING" id="1227454.C446_15815"/>
<keyword evidence="7 11" id="KW-0067">ATP-binding</keyword>
<keyword evidence="10 11" id="KW-0030">Aminoacyl-tRNA synthetase</keyword>
<feature type="binding site" evidence="11">
    <location>
        <begin position="385"/>
        <end position="387"/>
    </location>
    <ligand>
        <name>L-phenylalanine</name>
        <dbReference type="ChEBI" id="CHEBI:58095"/>
    </ligand>
</feature>
<dbReference type="SUPFAM" id="SSF55681">
    <property type="entry name" value="Class II aaRS and biotin synthetases"/>
    <property type="match status" value="1"/>
</dbReference>
<dbReference type="InterPro" id="IPR002319">
    <property type="entry name" value="Phenylalanyl-tRNA_Synthase"/>
</dbReference>
<evidence type="ECO:0000256" key="5">
    <source>
        <dbReference type="ARBA" id="ARBA00022723"/>
    </source>
</evidence>
<keyword evidence="4 11" id="KW-0436">Ligase</keyword>
<protein>
    <recommendedName>
        <fullName evidence="11">Phenylalanine--tRNA ligase alpha subunit</fullName>
        <ecNumber evidence="11">6.1.1.20</ecNumber>
    </recommendedName>
    <alternativeName>
        <fullName evidence="11">Phenylalanyl-tRNA synthetase alpha subunit</fullName>
        <shortName evidence="11">PheRS</shortName>
    </alternativeName>
</protein>
<evidence type="ECO:0000313" key="14">
    <source>
        <dbReference type="Proteomes" id="UP000011607"/>
    </source>
</evidence>
<evidence type="ECO:0000256" key="1">
    <source>
        <dbReference type="ARBA" id="ARBA00004496"/>
    </source>
</evidence>
<dbReference type="GO" id="GO:0000287">
    <property type="term" value="F:magnesium ion binding"/>
    <property type="evidence" value="ECO:0007669"/>
    <property type="project" value="UniProtKB-UniRule"/>
</dbReference>
<dbReference type="NCBIfam" id="TIGR00468">
    <property type="entry name" value="pheS"/>
    <property type="match status" value="1"/>
</dbReference>
<comment type="subunit">
    <text evidence="11">Tetramer of two alpha and two beta subunits.</text>
</comment>
<comment type="cofactor">
    <cofactor evidence="11">
        <name>Mg(2+)</name>
        <dbReference type="ChEBI" id="CHEBI:18420"/>
    </cofactor>
    <text evidence="11">Binds 2 magnesium ions per tetramer.</text>
</comment>
<dbReference type="GO" id="GO:0000049">
    <property type="term" value="F:tRNA binding"/>
    <property type="evidence" value="ECO:0007669"/>
    <property type="project" value="InterPro"/>
</dbReference>
<feature type="domain" description="Aminoacyl-transfer RNA synthetases class-II family profile" evidence="12">
    <location>
        <begin position="247"/>
        <end position="493"/>
    </location>
</feature>
<dbReference type="GO" id="GO:0004826">
    <property type="term" value="F:phenylalanine-tRNA ligase activity"/>
    <property type="evidence" value="ECO:0007669"/>
    <property type="project" value="UniProtKB-UniRule"/>
</dbReference>
<evidence type="ECO:0000256" key="11">
    <source>
        <dbReference type="HAMAP-Rule" id="MF_00282"/>
    </source>
</evidence>
<keyword evidence="8 11" id="KW-0460">Magnesium</keyword>
<dbReference type="Proteomes" id="UP000011607">
    <property type="component" value="Unassembled WGS sequence"/>
</dbReference>
<evidence type="ECO:0000256" key="2">
    <source>
        <dbReference type="ARBA" id="ARBA00006703"/>
    </source>
</evidence>